<organism evidence="3 4">
    <name type="scientific">Corynebacterium gallinarum</name>
    <dbReference type="NCBI Taxonomy" id="2762214"/>
    <lineage>
        <taxon>Bacteria</taxon>
        <taxon>Bacillati</taxon>
        <taxon>Actinomycetota</taxon>
        <taxon>Actinomycetes</taxon>
        <taxon>Mycobacteriales</taxon>
        <taxon>Corynebacteriaceae</taxon>
        <taxon>Corynebacterium</taxon>
    </lineage>
</organism>
<feature type="region of interest" description="Disordered" evidence="1">
    <location>
        <begin position="1"/>
        <end position="22"/>
    </location>
</feature>
<feature type="compositionally biased region" description="Polar residues" evidence="1">
    <location>
        <begin position="13"/>
        <end position="22"/>
    </location>
</feature>
<feature type="transmembrane region" description="Helical" evidence="2">
    <location>
        <begin position="129"/>
        <end position="152"/>
    </location>
</feature>
<evidence type="ECO:0000313" key="4">
    <source>
        <dbReference type="Proteomes" id="UP000650224"/>
    </source>
</evidence>
<keyword evidence="4" id="KW-1185">Reference proteome</keyword>
<feature type="region of interest" description="Disordered" evidence="1">
    <location>
        <begin position="89"/>
        <end position="124"/>
    </location>
</feature>
<name>A0A8I0HP85_9CORY</name>
<dbReference type="EMBL" id="JACSPR010000005">
    <property type="protein sequence ID" value="MBD8030389.1"/>
    <property type="molecule type" value="Genomic_DNA"/>
</dbReference>
<evidence type="ECO:0000313" key="3">
    <source>
        <dbReference type="EMBL" id="MBD8030389.1"/>
    </source>
</evidence>
<evidence type="ECO:0000256" key="2">
    <source>
        <dbReference type="SAM" id="Phobius"/>
    </source>
</evidence>
<keyword evidence="2" id="KW-0812">Transmembrane</keyword>
<gene>
    <name evidence="3" type="ORF">H9627_08665</name>
</gene>
<evidence type="ECO:0000256" key="1">
    <source>
        <dbReference type="SAM" id="MobiDB-lite"/>
    </source>
</evidence>
<keyword evidence="2" id="KW-0472">Membrane</keyword>
<comment type="caution">
    <text evidence="3">The sequence shown here is derived from an EMBL/GenBank/DDBJ whole genome shotgun (WGS) entry which is preliminary data.</text>
</comment>
<dbReference type="RefSeq" id="WP_191733608.1">
    <property type="nucleotide sequence ID" value="NZ_JACSPR010000005.1"/>
</dbReference>
<sequence>MSAAQRGIRRQGAESTGMTDSTADGRDYLVSYLLNEYQRGSMVMRFRGDPGQPELFRELFKYGLNPAALKDVAATRVADVKDQGARYAQAQRASEAAQAHDRTLRARHTSSSKSQWSDSPPRTTRKRGVLGPLIFVAILVYGLLVSMASYSFNLGTIEANFRVDSSLGVTLDTCRSALGDRAEFELGIYGENPGLFTDRPSTFPAHPANAAFLLGCLTG</sequence>
<keyword evidence="2" id="KW-1133">Transmembrane helix</keyword>
<accession>A0A8I0HP85</accession>
<dbReference type="AlphaFoldDB" id="A0A8I0HP85"/>
<protein>
    <submittedName>
        <fullName evidence="3">Uncharacterized protein</fullName>
    </submittedName>
</protein>
<dbReference type="Proteomes" id="UP000650224">
    <property type="component" value="Unassembled WGS sequence"/>
</dbReference>
<reference evidence="3 4" key="1">
    <citation type="submission" date="2020-08" db="EMBL/GenBank/DDBJ databases">
        <title>A Genomic Blueprint of the Chicken Gut Microbiome.</title>
        <authorList>
            <person name="Gilroy R."/>
            <person name="Ravi A."/>
            <person name="Getino M."/>
            <person name="Pursley I."/>
            <person name="Horton D.L."/>
            <person name="Alikhan N.-F."/>
            <person name="Baker D."/>
            <person name="Gharbi K."/>
            <person name="Hall N."/>
            <person name="Watson M."/>
            <person name="Adriaenssens E.M."/>
            <person name="Foster-Nyarko E."/>
            <person name="Jarju S."/>
            <person name="Secka A."/>
            <person name="Antonio M."/>
            <person name="Oren A."/>
            <person name="Chaudhuri R."/>
            <person name="La Ragione R.M."/>
            <person name="Hildebrand F."/>
            <person name="Pallen M.J."/>
        </authorList>
    </citation>
    <scope>NUCLEOTIDE SEQUENCE [LARGE SCALE GENOMIC DNA]</scope>
    <source>
        <strain evidence="3 4">Sa1YVA5</strain>
    </source>
</reference>
<proteinExistence type="predicted"/>